<dbReference type="Proteomes" id="UP000825935">
    <property type="component" value="Chromosome 38"/>
</dbReference>
<feature type="region of interest" description="Disordered" evidence="6">
    <location>
        <begin position="486"/>
        <end position="515"/>
    </location>
</feature>
<keyword evidence="2" id="KW-0804">Transcription</keyword>
<dbReference type="Pfam" id="PF15613">
    <property type="entry name" value="WSD"/>
    <property type="match status" value="1"/>
</dbReference>
<evidence type="ECO:0000259" key="7">
    <source>
        <dbReference type="PROSITE" id="PS50071"/>
    </source>
</evidence>
<feature type="domain" description="Homeobox" evidence="7">
    <location>
        <begin position="40"/>
        <end position="100"/>
    </location>
</feature>
<feature type="region of interest" description="Disordered" evidence="6">
    <location>
        <begin position="1492"/>
        <end position="1542"/>
    </location>
</feature>
<keyword evidence="3 4" id="KW-0539">Nucleus</keyword>
<evidence type="ECO:0000259" key="9">
    <source>
        <dbReference type="PROSITE" id="PS51913"/>
    </source>
</evidence>
<dbReference type="Pfam" id="PF15612">
    <property type="entry name" value="WHIM1"/>
    <property type="match status" value="1"/>
</dbReference>
<reference evidence="10" key="1">
    <citation type="submission" date="2021-08" db="EMBL/GenBank/DDBJ databases">
        <title>WGS assembly of Ceratopteris richardii.</title>
        <authorList>
            <person name="Marchant D.B."/>
            <person name="Chen G."/>
            <person name="Jenkins J."/>
            <person name="Shu S."/>
            <person name="Leebens-Mack J."/>
            <person name="Grimwood J."/>
            <person name="Schmutz J."/>
            <person name="Soltis P."/>
            <person name="Soltis D."/>
            <person name="Chen Z.-H."/>
        </authorList>
    </citation>
    <scope>NUCLEOTIDE SEQUENCE</scope>
    <source>
        <strain evidence="10">Whitten #5841</strain>
        <tissue evidence="10">Leaf</tissue>
    </source>
</reference>
<dbReference type="SMART" id="SM00571">
    <property type="entry name" value="DDT"/>
    <property type="match status" value="1"/>
</dbReference>
<feature type="domain" description="HTH HARE-type" evidence="9">
    <location>
        <begin position="816"/>
        <end position="885"/>
    </location>
</feature>
<evidence type="ECO:0000256" key="3">
    <source>
        <dbReference type="ARBA" id="ARBA00023242"/>
    </source>
</evidence>
<feature type="region of interest" description="Disordered" evidence="6">
    <location>
        <begin position="98"/>
        <end position="119"/>
    </location>
</feature>
<dbReference type="Gene3D" id="1.10.10.60">
    <property type="entry name" value="Homeodomain-like"/>
    <property type="match status" value="1"/>
</dbReference>
<feature type="domain" description="DDT" evidence="8">
    <location>
        <begin position="632"/>
        <end position="691"/>
    </location>
</feature>
<sequence length="1747" mass="198612">MPIIDDFPEPIAVHCFLETDRVFGDGICLMELQKETSYGANEDRKRQMKTPLQLEILEQVFAEEKYPSESVRARLSIQLGLSNRQLKMWFCHRRLKDRKSKGDDEGPGSLERGSQQPNGVLSYRHSAIMSSPSRLSDHLFPKEEQVIPESYYFQEDFASKIRKRLEGSLENGPESPRRKKNRQITCGEDSSRLAELQAIASVEAQLGEPLRWDSPCLGVEFDPLPSGAFSSFNVSHCKMSPLRISSESNNHSKLDFSPKRDSFLCEKETKTRKFVPVENDHRGCSSQSGSVSVQEYQFIPERPTGRDGMVSASEKPSNAKTFQVSESLRAGLIGQDSLSRGSENLTVPSGLGGKLASSTSGVLLQRDGYKSLGLPHPEHLHQDILPTLGFANHSASHMNPYHLIPTLGSLHSLEKPLVFDDEEACHWSKKRKSEEIRVAKELEARRKRLQKELEREELARRKREDQLQREREKELEKILREKQREDEKLMREKQREDERIQRERQREDERLQREARRESERQERFMLKEAQRLEREREKESSKRLKEATRLKAAIERATARRLARECVELIDDERLELLEAAAASQGLPSIYLLDGETLQGLDRYKDVLKRFPPAAVKTKKPLSIHPWKESQQNLGNLFMVWRFLISFADVLGLWPFTLDELVQAFHDYESRLLSEVHIALFKTIVKDVEDMAKASANAGAVNQYTAASTIGGGHTHLVEAAFACGFDYRHWTRYLNALTWPEILRQFSLAAGFGGSICKQPQSGRSVDDGQFGHYSKPNSNLNCSRSGVAAVSAPVSCRLKANLFRKNGARLTPGTVKFAAFHVLSVEGSHGLPIVDIVARIEKYGLRDLSKSKTPESSVAAALSRDTTFFERVAPSTYCVKQAYRKNPEDAESLLQSALERIRLFQSGTGNVFDEQKDIEGCDEVEGETSSADDIGDFTIADLHGVMDNGKPSFSLKAGDEIDESCTGEPWVQGLCEGEYSALSVEERLNALVALIEIVNEGNTIRMALEERMEASIAFKRQMWTEAQLDKRRSKEEIQLKSQPHAGDDSIKNEATNMCPVSKDWKNPANVSVEHRKSPSFDREQGVHDCMNQETSSNLAFPEKSRAQLKADIDFRAEELYVFRSLPLGLDRRRNRYWQFVTSYGTEDPGCGRIFLESSEDGNWEVIDTEEAFNALLMNLDTRGVREAHLHGVLLKLEDIIRQGMRTLPSSTNVERRSSAYFSVTPPADASSVKGSNNGACSAPLKEENMSFGDGMVILGKETCRHVGAIQVHVGSNPSEKHTILNRYREFDKWFWSRETPHLSCLVASRLEKKRSPELLAKCDSCHDLYWHGEKHCLFCHMTFEFSSKKDISKFVEHVSHCERRSLEKNTVERHPCLLKKLPCRMQLLKSHFLCIESAIPAKALRPSWSEQKRRMWASSLKHASSPSDLLQLLSELEIAIHQQWLSRRFEPAKEILISEKGTIRGQPSTTAAVAMRLMEFDSAVFYSEEQRQRSSQRRDSIPERGVLPLSAKKEQIQNSEAPSSLEGLKETNCNVGKHGGKRDAFAEYQEGLKVKHQGFKKQSDAVIIHDWQRNDFSSHPHSRVGKTEDRRMLKMYVEHGKQPSLPSQDLKGERASFQKSNGKHQAQGFEKSKLPDHRANCHKSYKIRDGVKEMVLEEYFQREENEIFEDYRQKEWASDSDGLGSMEKKNMDLNADDDDDDGYKVQYNVSKADKRWKQDECSEDSDTEDDDSDTTGSESYDESE</sequence>
<accession>A0A8T2Q2N8</accession>
<feature type="compositionally biased region" description="Acidic residues" evidence="6">
    <location>
        <begin position="1724"/>
        <end position="1747"/>
    </location>
</feature>
<feature type="region of interest" description="Disordered" evidence="6">
    <location>
        <begin position="1605"/>
        <end position="1633"/>
    </location>
</feature>
<dbReference type="Pfam" id="PF00046">
    <property type="entry name" value="Homeodomain"/>
    <property type="match status" value="1"/>
</dbReference>
<feature type="compositionally biased region" description="Basic and acidic residues" evidence="6">
    <location>
        <begin position="1492"/>
        <end position="1505"/>
    </location>
</feature>
<organism evidence="10 11">
    <name type="scientific">Ceratopteris richardii</name>
    <name type="common">Triangle waterfern</name>
    <dbReference type="NCBI Taxonomy" id="49495"/>
    <lineage>
        <taxon>Eukaryota</taxon>
        <taxon>Viridiplantae</taxon>
        <taxon>Streptophyta</taxon>
        <taxon>Embryophyta</taxon>
        <taxon>Tracheophyta</taxon>
        <taxon>Polypodiopsida</taxon>
        <taxon>Polypodiidae</taxon>
        <taxon>Polypodiales</taxon>
        <taxon>Pteridineae</taxon>
        <taxon>Pteridaceae</taxon>
        <taxon>Parkerioideae</taxon>
        <taxon>Ceratopteris</taxon>
    </lineage>
</organism>
<dbReference type="GO" id="GO:0006357">
    <property type="term" value="P:regulation of transcription by RNA polymerase II"/>
    <property type="evidence" value="ECO:0007669"/>
    <property type="project" value="InterPro"/>
</dbReference>
<dbReference type="EMBL" id="CM035443">
    <property type="protein sequence ID" value="KAH7277938.1"/>
    <property type="molecule type" value="Genomic_DNA"/>
</dbReference>
<proteinExistence type="predicted"/>
<evidence type="ECO:0000256" key="5">
    <source>
        <dbReference type="RuleBase" id="RU000682"/>
    </source>
</evidence>
<evidence type="ECO:0000313" key="11">
    <source>
        <dbReference type="Proteomes" id="UP000825935"/>
    </source>
</evidence>
<evidence type="ECO:0000256" key="4">
    <source>
        <dbReference type="PROSITE-ProRule" id="PRU00108"/>
    </source>
</evidence>
<evidence type="ECO:0000259" key="8">
    <source>
        <dbReference type="PROSITE" id="PS50827"/>
    </source>
</evidence>
<keyword evidence="4 5" id="KW-0371">Homeobox</keyword>
<evidence type="ECO:0000256" key="6">
    <source>
        <dbReference type="SAM" id="MobiDB-lite"/>
    </source>
</evidence>
<dbReference type="InterPro" id="IPR028942">
    <property type="entry name" value="WHIM1_dom"/>
</dbReference>
<dbReference type="OMA" id="ATQENCS"/>
<dbReference type="InterPro" id="IPR028941">
    <property type="entry name" value="WHIM2_dom"/>
</dbReference>
<feature type="region of interest" description="Disordered" evidence="6">
    <location>
        <begin position="1673"/>
        <end position="1747"/>
    </location>
</feature>
<dbReference type="CDD" id="cd00086">
    <property type="entry name" value="homeodomain"/>
    <property type="match status" value="1"/>
</dbReference>
<protein>
    <submittedName>
        <fullName evidence="10">Uncharacterized protein</fullName>
    </submittedName>
</protein>
<dbReference type="PANTHER" id="PTHR36968">
    <property type="entry name" value="HOMEOBOX-DDT DOMAIN PROTEIN RLT2"/>
    <property type="match status" value="1"/>
</dbReference>
<dbReference type="Pfam" id="PF02791">
    <property type="entry name" value="DDT"/>
    <property type="match status" value="1"/>
</dbReference>
<dbReference type="PROSITE" id="PS51913">
    <property type="entry name" value="HTH_HARE"/>
    <property type="match status" value="1"/>
</dbReference>
<evidence type="ECO:0000256" key="1">
    <source>
        <dbReference type="ARBA" id="ARBA00004123"/>
    </source>
</evidence>
<dbReference type="InterPro" id="IPR009057">
    <property type="entry name" value="Homeodomain-like_sf"/>
</dbReference>
<dbReference type="PANTHER" id="PTHR36968:SF5">
    <property type="entry name" value="HOMEOBOX-DDT DOMAIN PROTEIN RLT2"/>
    <property type="match status" value="1"/>
</dbReference>
<dbReference type="PROSITE" id="PS50827">
    <property type="entry name" value="DDT"/>
    <property type="match status" value="1"/>
</dbReference>
<feature type="compositionally biased region" description="Basic and acidic residues" evidence="6">
    <location>
        <begin position="1714"/>
        <end position="1723"/>
    </location>
</feature>
<feature type="region of interest" description="Disordered" evidence="6">
    <location>
        <begin position="1037"/>
        <end position="1057"/>
    </location>
</feature>
<dbReference type="OrthoDB" id="6159439at2759"/>
<dbReference type="Pfam" id="PF05066">
    <property type="entry name" value="HARE-HTH"/>
    <property type="match status" value="1"/>
</dbReference>
<keyword evidence="11" id="KW-1185">Reference proteome</keyword>
<dbReference type="InterPro" id="IPR001356">
    <property type="entry name" value="HD"/>
</dbReference>
<keyword evidence="4 5" id="KW-0238">DNA-binding</keyword>
<dbReference type="InterPro" id="IPR007759">
    <property type="entry name" value="Asxl_HARE-HTH"/>
</dbReference>
<evidence type="ECO:0000256" key="2">
    <source>
        <dbReference type="ARBA" id="ARBA00023163"/>
    </source>
</evidence>
<feature type="DNA-binding region" description="Homeobox" evidence="4">
    <location>
        <begin position="42"/>
        <end position="101"/>
    </location>
</feature>
<dbReference type="InterPro" id="IPR044977">
    <property type="entry name" value="RLT1-3"/>
</dbReference>
<dbReference type="GO" id="GO:0003677">
    <property type="term" value="F:DNA binding"/>
    <property type="evidence" value="ECO:0007669"/>
    <property type="project" value="UniProtKB-UniRule"/>
</dbReference>
<evidence type="ECO:0000313" key="10">
    <source>
        <dbReference type="EMBL" id="KAH7277938.1"/>
    </source>
</evidence>
<dbReference type="InterPro" id="IPR018501">
    <property type="entry name" value="DDT_dom"/>
</dbReference>
<gene>
    <name evidence="10" type="ORF">KP509_38G016400</name>
</gene>
<name>A0A8T2Q2N8_CERRI</name>
<comment type="subcellular location">
    <subcellularLocation>
        <location evidence="1 4 5">Nucleus</location>
    </subcellularLocation>
</comment>
<comment type="caution">
    <text evidence="10">The sequence shown here is derived from an EMBL/GenBank/DDBJ whole genome shotgun (WGS) entry which is preliminary data.</text>
</comment>
<dbReference type="SUPFAM" id="SSF46689">
    <property type="entry name" value="Homeodomain-like"/>
    <property type="match status" value="1"/>
</dbReference>
<dbReference type="PROSITE" id="PS50071">
    <property type="entry name" value="HOMEOBOX_2"/>
    <property type="match status" value="1"/>
</dbReference>
<dbReference type="GO" id="GO:0005634">
    <property type="term" value="C:nucleus"/>
    <property type="evidence" value="ECO:0007669"/>
    <property type="project" value="UniProtKB-SubCell"/>
</dbReference>
<dbReference type="SMART" id="SM00389">
    <property type="entry name" value="HOX"/>
    <property type="match status" value="1"/>
</dbReference>